<dbReference type="AlphaFoldDB" id="A0A2Z3RY55"/>
<dbReference type="InterPro" id="IPR052712">
    <property type="entry name" value="Acid_resist_chaperone_HdeD"/>
</dbReference>
<dbReference type="InterPro" id="IPR005325">
    <property type="entry name" value="DUF308_memb"/>
</dbReference>
<dbReference type="PANTHER" id="PTHR34989:SF1">
    <property type="entry name" value="PROTEIN HDED"/>
    <property type="match status" value="1"/>
</dbReference>
<accession>A0A2Z3RY55</accession>
<feature type="transmembrane region" description="Helical" evidence="1">
    <location>
        <begin position="166"/>
        <end position="190"/>
    </location>
</feature>
<dbReference type="PANTHER" id="PTHR34989">
    <property type="entry name" value="PROTEIN HDED"/>
    <property type="match status" value="1"/>
</dbReference>
<feature type="transmembrane region" description="Helical" evidence="1">
    <location>
        <begin position="56"/>
        <end position="75"/>
    </location>
</feature>
<dbReference type="OrthoDB" id="3238356at2"/>
<keyword evidence="3" id="KW-1185">Reference proteome</keyword>
<feature type="transmembrane region" description="Helical" evidence="1">
    <location>
        <begin position="32"/>
        <end position="50"/>
    </location>
</feature>
<dbReference type="GO" id="GO:0005886">
    <property type="term" value="C:plasma membrane"/>
    <property type="evidence" value="ECO:0007669"/>
    <property type="project" value="TreeGrafter"/>
</dbReference>
<evidence type="ECO:0008006" key="4">
    <source>
        <dbReference type="Google" id="ProtNLM"/>
    </source>
</evidence>
<keyword evidence="1" id="KW-0472">Membrane</keyword>
<feature type="transmembrane region" description="Helical" evidence="1">
    <location>
        <begin position="141"/>
        <end position="160"/>
    </location>
</feature>
<proteinExistence type="predicted"/>
<evidence type="ECO:0000313" key="3">
    <source>
        <dbReference type="Proteomes" id="UP000246894"/>
    </source>
</evidence>
<evidence type="ECO:0000313" key="2">
    <source>
        <dbReference type="EMBL" id="AWR21450.1"/>
    </source>
</evidence>
<feature type="transmembrane region" description="Helical" evidence="1">
    <location>
        <begin position="87"/>
        <end position="105"/>
    </location>
</feature>
<reference evidence="2 3" key="1">
    <citation type="submission" date="2017-10" db="EMBL/GenBank/DDBJ databases">
        <title>Genome of an Actinobacterium that displays light-enhanced growth.</title>
        <authorList>
            <person name="Maresca J.A."/>
            <person name="Hempel P."/>
            <person name="Shevchenko O."/>
            <person name="Miller K.J."/>
            <person name="Hahn M.W."/>
        </authorList>
    </citation>
    <scope>NUCLEOTIDE SEQUENCE [LARGE SCALE GENOMIC DNA]</scope>
    <source>
        <strain evidence="2 3">MWH-Mo1</strain>
    </source>
</reference>
<gene>
    <name evidence="2" type="ORF">AURMO_00846</name>
</gene>
<protein>
    <recommendedName>
        <fullName evidence="4">HdeD family acid-resistance protein</fullName>
    </recommendedName>
</protein>
<sequence length="198" mass="20191">MSNNSPDVQGFAFYGDGHETAKQTVKVIRTGLIIGALLSALFGVLILTATGQVLEVVAVLFGIYFIVRGAIRLGTGFLSGAFGAAGRALNIIIGILLLVVGVLAVIHPAEILAVIGILIGISWIIDGIVSIVESSKSPSKAFSIVAGIISVIAGIVVVLLPLEGVAVLTMIAGIFLLIIAVAQIIGAIMIGKAVKNAI</sequence>
<dbReference type="EMBL" id="CP023994">
    <property type="protein sequence ID" value="AWR21450.1"/>
    <property type="molecule type" value="Genomic_DNA"/>
</dbReference>
<dbReference type="KEGG" id="aum:AURMO_00846"/>
<keyword evidence="1" id="KW-1133">Transmembrane helix</keyword>
<keyword evidence="1" id="KW-0812">Transmembrane</keyword>
<organism evidence="2 3">
    <name type="scientific">Aurantimicrobium photophilum</name>
    <dbReference type="NCBI Taxonomy" id="1987356"/>
    <lineage>
        <taxon>Bacteria</taxon>
        <taxon>Bacillati</taxon>
        <taxon>Actinomycetota</taxon>
        <taxon>Actinomycetes</taxon>
        <taxon>Micrococcales</taxon>
        <taxon>Microbacteriaceae</taxon>
        <taxon>Aurantimicrobium</taxon>
    </lineage>
</organism>
<dbReference type="Pfam" id="PF03729">
    <property type="entry name" value="DUF308"/>
    <property type="match status" value="2"/>
</dbReference>
<name>A0A2Z3RY55_9MICO</name>
<dbReference type="RefSeq" id="WP_110233337.1">
    <property type="nucleotide sequence ID" value="NZ_CP023994.1"/>
</dbReference>
<feature type="transmembrane region" description="Helical" evidence="1">
    <location>
        <begin position="111"/>
        <end position="129"/>
    </location>
</feature>
<dbReference type="Proteomes" id="UP000246894">
    <property type="component" value="Chromosome"/>
</dbReference>
<evidence type="ECO:0000256" key="1">
    <source>
        <dbReference type="SAM" id="Phobius"/>
    </source>
</evidence>